<comment type="caution">
    <text evidence="4">The sequence shown here is derived from an EMBL/GenBank/DDBJ whole genome shotgun (WGS) entry which is preliminary data.</text>
</comment>
<keyword evidence="1" id="KW-0805">Transcription regulation</keyword>
<evidence type="ECO:0000256" key="3">
    <source>
        <dbReference type="PROSITE-ProRule" id="PRU01191"/>
    </source>
</evidence>
<dbReference type="InterPro" id="IPR005202">
    <property type="entry name" value="TF_GRAS"/>
</dbReference>
<dbReference type="EMBL" id="JADCNM010000012">
    <property type="protein sequence ID" value="KAG0459584.1"/>
    <property type="molecule type" value="Genomic_DNA"/>
</dbReference>
<name>A0A835PXX6_VANPL</name>
<comment type="caution">
    <text evidence="3">Lacks conserved residue(s) required for the propagation of feature annotation.</text>
</comment>
<dbReference type="Pfam" id="PF03514">
    <property type="entry name" value="GRAS"/>
    <property type="match status" value="1"/>
</dbReference>
<proteinExistence type="inferred from homology"/>
<feature type="short sequence motif" description="VHIID" evidence="3">
    <location>
        <begin position="112"/>
        <end position="116"/>
    </location>
</feature>
<dbReference type="AlphaFoldDB" id="A0A835PXX6"/>
<reference evidence="4 5" key="1">
    <citation type="journal article" date="2020" name="Nat. Food">
        <title>A phased Vanilla planifolia genome enables genetic improvement of flavour and production.</title>
        <authorList>
            <person name="Hasing T."/>
            <person name="Tang H."/>
            <person name="Brym M."/>
            <person name="Khazi F."/>
            <person name="Huang T."/>
            <person name="Chambers A.H."/>
        </authorList>
    </citation>
    <scope>NUCLEOTIDE SEQUENCE [LARGE SCALE GENOMIC DNA]</scope>
    <source>
        <tissue evidence="4">Leaf</tissue>
    </source>
</reference>
<dbReference type="PANTHER" id="PTHR31636">
    <property type="entry name" value="OSJNBA0084A10.13 PROTEIN-RELATED"/>
    <property type="match status" value="1"/>
</dbReference>
<comment type="similarity">
    <text evidence="3">Belongs to the GRAS family.</text>
</comment>
<evidence type="ECO:0000313" key="4">
    <source>
        <dbReference type="EMBL" id="KAG0459584.1"/>
    </source>
</evidence>
<keyword evidence="2" id="KW-0804">Transcription</keyword>
<dbReference type="Proteomes" id="UP000639772">
    <property type="component" value="Chromosome 12"/>
</dbReference>
<accession>A0A835PXX6</accession>
<dbReference type="PROSITE" id="PS50985">
    <property type="entry name" value="GRAS"/>
    <property type="match status" value="1"/>
</dbReference>
<organism evidence="4 5">
    <name type="scientific">Vanilla planifolia</name>
    <name type="common">Vanilla</name>
    <dbReference type="NCBI Taxonomy" id="51239"/>
    <lineage>
        <taxon>Eukaryota</taxon>
        <taxon>Viridiplantae</taxon>
        <taxon>Streptophyta</taxon>
        <taxon>Embryophyta</taxon>
        <taxon>Tracheophyta</taxon>
        <taxon>Spermatophyta</taxon>
        <taxon>Magnoliopsida</taxon>
        <taxon>Liliopsida</taxon>
        <taxon>Asparagales</taxon>
        <taxon>Orchidaceae</taxon>
        <taxon>Vanilloideae</taxon>
        <taxon>Vanilleae</taxon>
        <taxon>Vanilla</taxon>
    </lineage>
</organism>
<protein>
    <submittedName>
        <fullName evidence="4">Uncharacterized protein</fullName>
    </submittedName>
</protein>
<evidence type="ECO:0000313" key="5">
    <source>
        <dbReference type="Proteomes" id="UP000639772"/>
    </source>
</evidence>
<evidence type="ECO:0000256" key="1">
    <source>
        <dbReference type="ARBA" id="ARBA00023015"/>
    </source>
</evidence>
<gene>
    <name evidence="4" type="ORF">HPP92_022712</name>
</gene>
<evidence type="ECO:0000256" key="2">
    <source>
        <dbReference type="ARBA" id="ARBA00023163"/>
    </source>
</evidence>
<dbReference type="OrthoDB" id="1934063at2759"/>
<sequence length="133" mass="14871">MGNATIKKRWLKSLQGAQIVLIVLRWMRNKTINMKFVYLLNNKKFGIRADGLLARLLAPASSIEANPTPANEFSTFTSLYSASPYYQFTHFIANQAITEAFKAKEHRNGGALHVVDLDVSHGFQVSRVSLSSN</sequence>